<proteinExistence type="predicted"/>
<dbReference type="AlphaFoldDB" id="A0A4Q7YRP6"/>
<evidence type="ECO:0000313" key="3">
    <source>
        <dbReference type="Proteomes" id="UP000292958"/>
    </source>
</evidence>
<name>A0A4Q7YRP6_9BACT</name>
<comment type="caution">
    <text evidence="2">The sequence shown here is derived from an EMBL/GenBank/DDBJ whole genome shotgun (WGS) entry which is preliminary data.</text>
</comment>
<protein>
    <submittedName>
        <fullName evidence="2">Uncharacterized protein</fullName>
    </submittedName>
</protein>
<organism evidence="2 3">
    <name type="scientific">Edaphobacter modestus</name>
    <dbReference type="NCBI Taxonomy" id="388466"/>
    <lineage>
        <taxon>Bacteria</taxon>
        <taxon>Pseudomonadati</taxon>
        <taxon>Acidobacteriota</taxon>
        <taxon>Terriglobia</taxon>
        <taxon>Terriglobales</taxon>
        <taxon>Acidobacteriaceae</taxon>
        <taxon>Edaphobacter</taxon>
    </lineage>
</organism>
<keyword evidence="3" id="KW-1185">Reference proteome</keyword>
<sequence>MGAIAGVVLAIALFAFIFWPERNPFFQADKTRVDYLRERKDVIYENLRDLNFEYLAGKYPEQDYEEQRSALEDEAAKVIAEMDLLEQKGMSARGSRA</sequence>
<evidence type="ECO:0000313" key="2">
    <source>
        <dbReference type="EMBL" id="RZU39529.1"/>
    </source>
</evidence>
<dbReference type="Proteomes" id="UP000292958">
    <property type="component" value="Unassembled WGS sequence"/>
</dbReference>
<dbReference type="EMBL" id="SHKW01000001">
    <property type="protein sequence ID" value="RZU39529.1"/>
    <property type="molecule type" value="Genomic_DNA"/>
</dbReference>
<accession>A0A4Q7YRP6</accession>
<dbReference type="RefSeq" id="WP_130417723.1">
    <property type="nucleotide sequence ID" value="NZ_SHKW01000001.1"/>
</dbReference>
<reference evidence="2 3" key="1">
    <citation type="submission" date="2019-02" db="EMBL/GenBank/DDBJ databases">
        <title>Genomic Encyclopedia of Archaeal and Bacterial Type Strains, Phase II (KMG-II): from individual species to whole genera.</title>
        <authorList>
            <person name="Goeker M."/>
        </authorList>
    </citation>
    <scope>NUCLEOTIDE SEQUENCE [LARGE SCALE GENOMIC DNA]</scope>
    <source>
        <strain evidence="2 3">DSM 18101</strain>
    </source>
</reference>
<dbReference type="OrthoDB" id="129601at2"/>
<keyword evidence="1" id="KW-0175">Coiled coil</keyword>
<feature type="coiled-coil region" evidence="1">
    <location>
        <begin position="61"/>
        <end position="88"/>
    </location>
</feature>
<gene>
    <name evidence="2" type="ORF">BDD14_0914</name>
</gene>
<evidence type="ECO:0000256" key="1">
    <source>
        <dbReference type="SAM" id="Coils"/>
    </source>
</evidence>